<evidence type="ECO:0000256" key="1">
    <source>
        <dbReference type="SAM" id="Phobius"/>
    </source>
</evidence>
<sequence length="156" mass="17688">MVFEGYFKGDEDKWRSFFDHFLIISACLQLGLLLLQKQGIICSFNCCPATANEIAVIVSVFLRKVLGLDEVTKDAKKLSQPVINRLICFGNLSFSLVLLIALYCGTASSHTMPWQFLFVFIGRRLHYLDPPALVQFLQVYKTLLTGVIYNYLIALI</sequence>
<reference evidence="2" key="1">
    <citation type="journal article" date="2023" name="G3 (Bethesda)">
        <title>Whole genome assemblies of Zophobas morio and Tenebrio molitor.</title>
        <authorList>
            <person name="Kaur S."/>
            <person name="Stinson S.A."/>
            <person name="diCenzo G.C."/>
        </authorList>
    </citation>
    <scope>NUCLEOTIDE SEQUENCE</scope>
    <source>
        <strain evidence="2">QUZm001</strain>
    </source>
</reference>
<gene>
    <name evidence="2" type="ORF">Zmor_008750</name>
</gene>
<accession>A0AA38HK21</accession>
<evidence type="ECO:0000313" key="3">
    <source>
        <dbReference type="Proteomes" id="UP001168821"/>
    </source>
</evidence>
<keyword evidence="1" id="KW-1133">Transmembrane helix</keyword>
<comment type="caution">
    <text evidence="2">The sequence shown here is derived from an EMBL/GenBank/DDBJ whole genome shotgun (WGS) entry which is preliminary data.</text>
</comment>
<keyword evidence="1" id="KW-0472">Membrane</keyword>
<dbReference type="Proteomes" id="UP001168821">
    <property type="component" value="Unassembled WGS sequence"/>
</dbReference>
<dbReference type="EMBL" id="JALNTZ010002272">
    <property type="protein sequence ID" value="KAJ3619175.1"/>
    <property type="molecule type" value="Genomic_DNA"/>
</dbReference>
<protein>
    <submittedName>
        <fullName evidence="2">Uncharacterized protein</fullName>
    </submittedName>
</protein>
<proteinExistence type="predicted"/>
<organism evidence="2 3">
    <name type="scientific">Zophobas morio</name>
    <dbReference type="NCBI Taxonomy" id="2755281"/>
    <lineage>
        <taxon>Eukaryota</taxon>
        <taxon>Metazoa</taxon>
        <taxon>Ecdysozoa</taxon>
        <taxon>Arthropoda</taxon>
        <taxon>Hexapoda</taxon>
        <taxon>Insecta</taxon>
        <taxon>Pterygota</taxon>
        <taxon>Neoptera</taxon>
        <taxon>Endopterygota</taxon>
        <taxon>Coleoptera</taxon>
        <taxon>Polyphaga</taxon>
        <taxon>Cucujiformia</taxon>
        <taxon>Tenebrionidae</taxon>
        <taxon>Zophobas</taxon>
    </lineage>
</organism>
<dbReference type="AlphaFoldDB" id="A0AA38HK21"/>
<feature type="transmembrane region" description="Helical" evidence="1">
    <location>
        <begin position="42"/>
        <end position="62"/>
    </location>
</feature>
<keyword evidence="3" id="KW-1185">Reference proteome</keyword>
<keyword evidence="1" id="KW-0812">Transmembrane</keyword>
<name>A0AA38HK21_9CUCU</name>
<feature type="transmembrane region" description="Helical" evidence="1">
    <location>
        <begin position="82"/>
        <end position="104"/>
    </location>
</feature>
<evidence type="ECO:0000313" key="2">
    <source>
        <dbReference type="EMBL" id="KAJ3619175.1"/>
    </source>
</evidence>